<evidence type="ECO:0000256" key="3">
    <source>
        <dbReference type="ARBA" id="ARBA00022679"/>
    </source>
</evidence>
<dbReference type="PANTHER" id="PTHR43289:SF6">
    <property type="entry name" value="SERINE_THREONINE-PROTEIN KINASE NEKL-3"/>
    <property type="match status" value="1"/>
</dbReference>
<dbReference type="SMART" id="SM00220">
    <property type="entry name" value="S_TKc"/>
    <property type="match status" value="1"/>
</dbReference>
<evidence type="ECO:0000256" key="2">
    <source>
        <dbReference type="ARBA" id="ARBA00022527"/>
    </source>
</evidence>
<feature type="compositionally biased region" description="Pro residues" evidence="7">
    <location>
        <begin position="329"/>
        <end position="348"/>
    </location>
</feature>
<organism evidence="9 10">
    <name type="scientific">Actinokineospora guangxiensis</name>
    <dbReference type="NCBI Taxonomy" id="1490288"/>
    <lineage>
        <taxon>Bacteria</taxon>
        <taxon>Bacillati</taxon>
        <taxon>Actinomycetota</taxon>
        <taxon>Actinomycetes</taxon>
        <taxon>Pseudonocardiales</taxon>
        <taxon>Pseudonocardiaceae</taxon>
        <taxon>Actinokineospora</taxon>
    </lineage>
</organism>
<reference evidence="10" key="1">
    <citation type="journal article" date="2019" name="Int. J. Syst. Evol. Microbiol.">
        <title>The Global Catalogue of Microorganisms (GCM) 10K type strain sequencing project: providing services to taxonomists for standard genome sequencing and annotation.</title>
        <authorList>
            <consortium name="The Broad Institute Genomics Platform"/>
            <consortium name="The Broad Institute Genome Sequencing Center for Infectious Disease"/>
            <person name="Wu L."/>
            <person name="Ma J."/>
        </authorList>
    </citation>
    <scope>NUCLEOTIDE SEQUENCE [LARGE SCALE GENOMIC DNA]</scope>
    <source>
        <strain evidence="10">CCUG 59778</strain>
    </source>
</reference>
<evidence type="ECO:0000313" key="9">
    <source>
        <dbReference type="EMBL" id="MFC5287579.1"/>
    </source>
</evidence>
<evidence type="ECO:0000256" key="5">
    <source>
        <dbReference type="ARBA" id="ARBA00022777"/>
    </source>
</evidence>
<name>A0ABW0ENK5_9PSEU</name>
<dbReference type="PANTHER" id="PTHR43289">
    <property type="entry name" value="MITOGEN-ACTIVATED PROTEIN KINASE KINASE KINASE 20-RELATED"/>
    <property type="match status" value="1"/>
</dbReference>
<feature type="region of interest" description="Disordered" evidence="7">
    <location>
        <begin position="1"/>
        <end position="24"/>
    </location>
</feature>
<feature type="region of interest" description="Disordered" evidence="7">
    <location>
        <begin position="294"/>
        <end position="719"/>
    </location>
</feature>
<accession>A0ABW0ENK5</accession>
<feature type="region of interest" description="Disordered" evidence="7">
    <location>
        <begin position="771"/>
        <end position="793"/>
    </location>
</feature>
<feature type="compositionally biased region" description="Low complexity" evidence="7">
    <location>
        <begin position="515"/>
        <end position="525"/>
    </location>
</feature>
<evidence type="ECO:0000256" key="1">
    <source>
        <dbReference type="ARBA" id="ARBA00012513"/>
    </source>
</evidence>
<dbReference type="RefSeq" id="WP_378246694.1">
    <property type="nucleotide sequence ID" value="NZ_JBHSKF010000004.1"/>
</dbReference>
<dbReference type="Gene3D" id="1.10.510.10">
    <property type="entry name" value="Transferase(Phosphotransferase) domain 1"/>
    <property type="match status" value="1"/>
</dbReference>
<dbReference type="GO" id="GO:0016301">
    <property type="term" value="F:kinase activity"/>
    <property type="evidence" value="ECO:0007669"/>
    <property type="project" value="UniProtKB-KW"/>
</dbReference>
<comment type="caution">
    <text evidence="9">The sequence shown here is derived from an EMBL/GenBank/DDBJ whole genome shotgun (WGS) entry which is preliminary data.</text>
</comment>
<feature type="domain" description="Protein kinase" evidence="8">
    <location>
        <begin position="31"/>
        <end position="288"/>
    </location>
</feature>
<keyword evidence="2" id="KW-0723">Serine/threonine-protein kinase</keyword>
<feature type="compositionally biased region" description="Basic and acidic residues" evidence="7">
    <location>
        <begin position="1"/>
        <end position="11"/>
    </location>
</feature>
<protein>
    <recommendedName>
        <fullName evidence="1">non-specific serine/threonine protein kinase</fullName>
        <ecNumber evidence="1">2.7.11.1</ecNumber>
    </recommendedName>
</protein>
<evidence type="ECO:0000256" key="4">
    <source>
        <dbReference type="ARBA" id="ARBA00022741"/>
    </source>
</evidence>
<dbReference type="SUPFAM" id="SSF56112">
    <property type="entry name" value="Protein kinase-like (PK-like)"/>
    <property type="match status" value="1"/>
</dbReference>
<dbReference type="PRINTS" id="PR01217">
    <property type="entry name" value="PRICHEXTENSN"/>
</dbReference>
<feature type="compositionally biased region" description="Pro residues" evidence="7">
    <location>
        <begin position="623"/>
        <end position="634"/>
    </location>
</feature>
<dbReference type="InterPro" id="IPR011009">
    <property type="entry name" value="Kinase-like_dom_sf"/>
</dbReference>
<keyword evidence="4" id="KW-0547">Nucleotide-binding</keyword>
<dbReference type="Pfam" id="PF00069">
    <property type="entry name" value="Pkinase"/>
    <property type="match status" value="1"/>
</dbReference>
<feature type="compositionally biased region" description="Low complexity" evidence="7">
    <location>
        <begin position="403"/>
        <end position="434"/>
    </location>
</feature>
<proteinExistence type="predicted"/>
<feature type="compositionally biased region" description="Pro residues" evidence="7">
    <location>
        <begin position="382"/>
        <end position="402"/>
    </location>
</feature>
<gene>
    <name evidence="9" type="ORF">ACFPM7_11005</name>
</gene>
<dbReference type="Gene3D" id="3.30.200.20">
    <property type="entry name" value="Phosphorylase Kinase, domain 1"/>
    <property type="match status" value="1"/>
</dbReference>
<sequence length="886" mass="91918">MRDELSADEMRAWAPQPETSPPPADLRLPGYSGFQLVAQGGEGSVYRARQDGLGRDVAIKALQVVDPATQARFRRELEITVRLGRQHPHIVTVLDTGTLPDGRPCIVMEFYDLGSLHDRLRAHGPLPVAEVVAAGTAVSDALAFAHGQGFLHRDVKPQNVLVLPTSYVLADFGIARGADAGHSASLQMVSYRHAAPQMIAGEAPAAADDLWSLGSTLFTLLTGHPPFAGVNPDEDTVLSYLDRVRAADPRPLTRSDVPRALAEIIARCLSKRREDRFPDATALRDALAGVGTDLRRWQPPVDPDATSIAPTPARPAEDATSLPADFGPSPTPAPDPPQAHEPPQPHPAPESRGTMTGRLADLTQRHSDTSPADFGPGTAGPALPPSAPPPTWTPQPDPPTAATPPSSRITPAPPTRSSQAEPPTAAPTSSSSTPAPSPPRLEPPTAAVPASGTADPASSPPPQPELPARGTTAPGHPARPPQPEPSATAASADRPADPAPQQHPKRPQPEPPTATAPAGSTADPASFPPQPQPPTTSTPAHGPAHPARPPQPEPSATAASADSPADPAPQQSPRPPQAEPSAAVTPTGSTADSAPLPQPTKPPHPEQPTTADPASPVVTRQPATPPRSEPPTPVTPADRTAVPTRPPQSAQPTPPQRPTAAPGNTADSAPHPQNARPPHPVRPAAVVPPPNQDHWQPSFPARDTPTVPKLTPSAIDGFPAMPKAHEWEYDTAPRPSAEPQAQRWRGFAIAGIVAAVVGVGIGVLASREVATTPPVASTPPVTSSVSIPPGGDPAVAPVLTDVDDRGDEVELTWTDPTRGQAQFVLYDVTAAGGVPQPITGIAAGLTGFVVTGLDPRVPEYCFQLVAIGLTDPSTQRGASDRVCVSR</sequence>
<dbReference type="PROSITE" id="PS00108">
    <property type="entry name" value="PROTEIN_KINASE_ST"/>
    <property type="match status" value="1"/>
</dbReference>
<feature type="compositionally biased region" description="Pro residues" evidence="7">
    <location>
        <begin position="566"/>
        <end position="578"/>
    </location>
</feature>
<dbReference type="Proteomes" id="UP001596157">
    <property type="component" value="Unassembled WGS sequence"/>
</dbReference>
<evidence type="ECO:0000256" key="7">
    <source>
        <dbReference type="SAM" id="MobiDB-lite"/>
    </source>
</evidence>
<dbReference type="InterPro" id="IPR000719">
    <property type="entry name" value="Prot_kinase_dom"/>
</dbReference>
<evidence type="ECO:0000256" key="6">
    <source>
        <dbReference type="ARBA" id="ARBA00022840"/>
    </source>
</evidence>
<evidence type="ECO:0000259" key="8">
    <source>
        <dbReference type="PROSITE" id="PS50011"/>
    </source>
</evidence>
<dbReference type="CDD" id="cd14014">
    <property type="entry name" value="STKc_PknB_like"/>
    <property type="match status" value="1"/>
</dbReference>
<feature type="compositionally biased region" description="Pro residues" evidence="7">
    <location>
        <begin position="526"/>
        <end position="536"/>
    </location>
</feature>
<keyword evidence="10" id="KW-1185">Reference proteome</keyword>
<dbReference type="PROSITE" id="PS50011">
    <property type="entry name" value="PROTEIN_KINASE_DOM"/>
    <property type="match status" value="1"/>
</dbReference>
<dbReference type="InterPro" id="IPR008271">
    <property type="entry name" value="Ser/Thr_kinase_AS"/>
</dbReference>
<feature type="compositionally biased region" description="Low complexity" evidence="7">
    <location>
        <begin position="771"/>
        <end position="786"/>
    </location>
</feature>
<dbReference type="EMBL" id="JBHSKF010000004">
    <property type="protein sequence ID" value="MFC5287579.1"/>
    <property type="molecule type" value="Genomic_DNA"/>
</dbReference>
<keyword evidence="3" id="KW-0808">Transferase</keyword>
<feature type="compositionally biased region" description="Pro residues" evidence="7">
    <location>
        <begin position="675"/>
        <end position="691"/>
    </location>
</feature>
<keyword evidence="5 9" id="KW-0418">Kinase</keyword>
<dbReference type="EC" id="2.7.11.1" evidence="1"/>
<keyword evidence="6" id="KW-0067">ATP-binding</keyword>
<evidence type="ECO:0000313" key="10">
    <source>
        <dbReference type="Proteomes" id="UP001596157"/>
    </source>
</evidence>
<feature type="compositionally biased region" description="Pro residues" evidence="7">
    <location>
        <begin position="596"/>
        <end position="606"/>
    </location>
</feature>
<feature type="compositionally biased region" description="Low complexity" evidence="7">
    <location>
        <begin position="554"/>
        <end position="565"/>
    </location>
</feature>